<dbReference type="EMBL" id="KE525419">
    <property type="protein sequence ID" value="KFB53329.1"/>
    <property type="molecule type" value="Genomic_DNA"/>
</dbReference>
<protein>
    <submittedName>
        <fullName evidence="2 3">Uncharacterized protein</fullName>
    </submittedName>
</protein>
<reference evidence="3" key="2">
    <citation type="submission" date="2020-05" db="UniProtKB">
        <authorList>
            <consortium name="EnsemblMetazoa"/>
        </authorList>
    </citation>
    <scope>IDENTIFICATION</scope>
</reference>
<feature type="compositionally biased region" description="Basic and acidic residues" evidence="1">
    <location>
        <begin position="1"/>
        <end position="16"/>
    </location>
</feature>
<dbReference type="EMBL" id="ATLV01026768">
    <property type="status" value="NOT_ANNOTATED_CDS"/>
    <property type="molecule type" value="Genomic_DNA"/>
</dbReference>
<evidence type="ECO:0000313" key="4">
    <source>
        <dbReference type="Proteomes" id="UP000030765"/>
    </source>
</evidence>
<dbReference type="VEuPathDB" id="VectorBase:ASIC021636"/>
<dbReference type="EnsemblMetazoa" id="ASIC021636-RA">
    <property type="protein sequence ID" value="ASIC021636-PA"/>
    <property type="gene ID" value="ASIC021636"/>
</dbReference>
<proteinExistence type="predicted"/>
<accession>A0A084WSY5</accession>
<feature type="compositionally biased region" description="Polar residues" evidence="1">
    <location>
        <begin position="118"/>
        <end position="135"/>
    </location>
</feature>
<feature type="region of interest" description="Disordered" evidence="1">
    <location>
        <begin position="67"/>
        <end position="135"/>
    </location>
</feature>
<organism evidence="2">
    <name type="scientific">Anopheles sinensis</name>
    <name type="common">Mosquito</name>
    <dbReference type="NCBI Taxonomy" id="74873"/>
    <lineage>
        <taxon>Eukaryota</taxon>
        <taxon>Metazoa</taxon>
        <taxon>Ecdysozoa</taxon>
        <taxon>Arthropoda</taxon>
        <taxon>Hexapoda</taxon>
        <taxon>Insecta</taxon>
        <taxon>Pterygota</taxon>
        <taxon>Neoptera</taxon>
        <taxon>Endopterygota</taxon>
        <taxon>Diptera</taxon>
        <taxon>Nematocera</taxon>
        <taxon>Culicoidea</taxon>
        <taxon>Culicidae</taxon>
        <taxon>Anophelinae</taxon>
        <taxon>Anopheles</taxon>
    </lineage>
</organism>
<dbReference type="AlphaFoldDB" id="A0A084WSY5"/>
<evidence type="ECO:0000256" key="1">
    <source>
        <dbReference type="SAM" id="MobiDB-lite"/>
    </source>
</evidence>
<reference evidence="2 4" key="1">
    <citation type="journal article" date="2014" name="BMC Genomics">
        <title>Genome sequence of Anopheles sinensis provides insight into genetics basis of mosquito competence for malaria parasites.</title>
        <authorList>
            <person name="Zhou D."/>
            <person name="Zhang D."/>
            <person name="Ding G."/>
            <person name="Shi L."/>
            <person name="Hou Q."/>
            <person name="Ye Y."/>
            <person name="Xu Y."/>
            <person name="Zhou H."/>
            <person name="Xiong C."/>
            <person name="Li S."/>
            <person name="Yu J."/>
            <person name="Hong S."/>
            <person name="Yu X."/>
            <person name="Zou P."/>
            <person name="Chen C."/>
            <person name="Chang X."/>
            <person name="Wang W."/>
            <person name="Lv Y."/>
            <person name="Sun Y."/>
            <person name="Ma L."/>
            <person name="Shen B."/>
            <person name="Zhu C."/>
        </authorList>
    </citation>
    <scope>NUCLEOTIDE SEQUENCE [LARGE SCALE GENOMIC DNA]</scope>
</reference>
<sequence length="185" mass="20585">MRECKEPTTRDHRNTDLPRSWTSTRRNHRNAALGALHIGKTHARYARTHLLQAASLTFPFARGRWRGYEGENSEGMNGKDYSQDGREAKRTRPPNHQVSIGSTRSGTTEAMRRRKQTSSHQPQTSRPSKTGSFGGSQITVAILGAEGVWLHVAYEDVFACTSLAALLPFHSIICPPATHYTGSTR</sequence>
<name>A0A084WSY5_ANOSI</name>
<gene>
    <name evidence="2" type="ORF">ZHAS_00021636</name>
</gene>
<feature type="region of interest" description="Disordered" evidence="1">
    <location>
        <begin position="1"/>
        <end position="26"/>
    </location>
</feature>
<dbReference type="Proteomes" id="UP000030765">
    <property type="component" value="Unassembled WGS sequence"/>
</dbReference>
<keyword evidence="4" id="KW-1185">Reference proteome</keyword>
<evidence type="ECO:0000313" key="2">
    <source>
        <dbReference type="EMBL" id="KFB53329.1"/>
    </source>
</evidence>
<feature type="compositionally biased region" description="Polar residues" evidence="1">
    <location>
        <begin position="94"/>
        <end position="108"/>
    </location>
</feature>
<feature type="compositionally biased region" description="Basic and acidic residues" evidence="1">
    <location>
        <begin position="81"/>
        <end position="90"/>
    </location>
</feature>
<evidence type="ECO:0000313" key="3">
    <source>
        <dbReference type="EnsemblMetazoa" id="ASIC021636-PA"/>
    </source>
</evidence>